<evidence type="ECO:0000256" key="2">
    <source>
        <dbReference type="SAM" id="SignalP"/>
    </source>
</evidence>
<evidence type="ECO:0008006" key="5">
    <source>
        <dbReference type="Google" id="ProtNLM"/>
    </source>
</evidence>
<reference evidence="3" key="1">
    <citation type="journal article" date="2017" name="Nature">
        <title>The sunflower genome provides insights into oil metabolism, flowering and Asterid evolution.</title>
        <authorList>
            <person name="Badouin H."/>
            <person name="Gouzy J."/>
            <person name="Grassa C.J."/>
            <person name="Murat F."/>
            <person name="Staton S.E."/>
            <person name="Cottret L."/>
            <person name="Lelandais-Briere C."/>
            <person name="Owens G.L."/>
            <person name="Carrere S."/>
            <person name="Mayjonade B."/>
            <person name="Legrand L."/>
            <person name="Gill N."/>
            <person name="Kane N.C."/>
            <person name="Bowers J.E."/>
            <person name="Hubner S."/>
            <person name="Bellec A."/>
            <person name="Berard A."/>
            <person name="Berges H."/>
            <person name="Blanchet N."/>
            <person name="Boniface M.C."/>
            <person name="Brunel D."/>
            <person name="Catrice O."/>
            <person name="Chaidir N."/>
            <person name="Claudel C."/>
            <person name="Donnadieu C."/>
            <person name="Faraut T."/>
            <person name="Fievet G."/>
            <person name="Helmstetter N."/>
            <person name="King M."/>
            <person name="Knapp S.J."/>
            <person name="Lai Z."/>
            <person name="Le Paslier M.C."/>
            <person name="Lippi Y."/>
            <person name="Lorenzon L."/>
            <person name="Mandel J.R."/>
            <person name="Marage G."/>
            <person name="Marchand G."/>
            <person name="Marquand E."/>
            <person name="Bret-Mestries E."/>
            <person name="Morien E."/>
            <person name="Nambeesan S."/>
            <person name="Nguyen T."/>
            <person name="Pegot-Espagnet P."/>
            <person name="Pouilly N."/>
            <person name="Raftis F."/>
            <person name="Sallet E."/>
            <person name="Schiex T."/>
            <person name="Thomas J."/>
            <person name="Vandecasteele C."/>
            <person name="Vares D."/>
            <person name="Vear F."/>
            <person name="Vautrin S."/>
            <person name="Crespi M."/>
            <person name="Mangin B."/>
            <person name="Burke J.M."/>
            <person name="Salse J."/>
            <person name="Munos S."/>
            <person name="Vincourt P."/>
            <person name="Rieseberg L.H."/>
            <person name="Langlade N.B."/>
        </authorList>
    </citation>
    <scope>NUCLEOTIDE SEQUENCE</scope>
    <source>
        <tissue evidence="3">Leaves</tissue>
    </source>
</reference>
<name>A0A9K3ITP8_HELAN</name>
<gene>
    <name evidence="3" type="ORF">HanXRQr2_Chr06g0264801</name>
</gene>
<keyword evidence="4" id="KW-1185">Reference proteome</keyword>
<feature type="region of interest" description="Disordered" evidence="1">
    <location>
        <begin position="77"/>
        <end position="102"/>
    </location>
</feature>
<organism evidence="3 4">
    <name type="scientific">Helianthus annuus</name>
    <name type="common">Common sunflower</name>
    <dbReference type="NCBI Taxonomy" id="4232"/>
    <lineage>
        <taxon>Eukaryota</taxon>
        <taxon>Viridiplantae</taxon>
        <taxon>Streptophyta</taxon>
        <taxon>Embryophyta</taxon>
        <taxon>Tracheophyta</taxon>
        <taxon>Spermatophyta</taxon>
        <taxon>Magnoliopsida</taxon>
        <taxon>eudicotyledons</taxon>
        <taxon>Gunneridae</taxon>
        <taxon>Pentapetalae</taxon>
        <taxon>asterids</taxon>
        <taxon>campanulids</taxon>
        <taxon>Asterales</taxon>
        <taxon>Asteraceae</taxon>
        <taxon>Asteroideae</taxon>
        <taxon>Heliantheae alliance</taxon>
        <taxon>Heliantheae</taxon>
        <taxon>Helianthus</taxon>
    </lineage>
</organism>
<sequence length="117" mass="12587">MMMVLMTMLWCRWRHGGGSTTAEAAEATPGTIAVVVKIQCKSVIGQCSGLGFGSGFHSCLGSAWVMTESTQLVFGEVQSTQRSTGQHGSNPVNKSNQSTSQVDWSTRVNWGLGFDQR</sequence>
<comment type="caution">
    <text evidence="3">The sequence shown here is derived from an EMBL/GenBank/DDBJ whole genome shotgun (WGS) entry which is preliminary data.</text>
</comment>
<proteinExistence type="predicted"/>
<dbReference type="Proteomes" id="UP000215914">
    <property type="component" value="Unassembled WGS sequence"/>
</dbReference>
<protein>
    <recommendedName>
        <fullName evidence="5">Secreted protein</fullName>
    </recommendedName>
</protein>
<dbReference type="AlphaFoldDB" id="A0A9K3ITP8"/>
<evidence type="ECO:0000256" key="1">
    <source>
        <dbReference type="SAM" id="MobiDB-lite"/>
    </source>
</evidence>
<accession>A0A9K3ITP8</accession>
<feature type="chain" id="PRO_5039904587" description="Secreted protein" evidence="2">
    <location>
        <begin position="19"/>
        <end position="117"/>
    </location>
</feature>
<keyword evidence="2" id="KW-0732">Signal</keyword>
<reference evidence="3" key="2">
    <citation type="submission" date="2020-06" db="EMBL/GenBank/DDBJ databases">
        <title>Helianthus annuus Genome sequencing and assembly Release 2.</title>
        <authorList>
            <person name="Gouzy J."/>
            <person name="Langlade N."/>
            <person name="Munos S."/>
        </authorList>
    </citation>
    <scope>NUCLEOTIDE SEQUENCE</scope>
    <source>
        <tissue evidence="3">Leaves</tissue>
    </source>
</reference>
<evidence type="ECO:0000313" key="3">
    <source>
        <dbReference type="EMBL" id="KAF5802884.1"/>
    </source>
</evidence>
<feature type="signal peptide" evidence="2">
    <location>
        <begin position="1"/>
        <end position="18"/>
    </location>
</feature>
<dbReference type="EMBL" id="MNCJ02000321">
    <property type="protein sequence ID" value="KAF5802884.1"/>
    <property type="molecule type" value="Genomic_DNA"/>
</dbReference>
<dbReference type="Gramene" id="mRNA:HanXRQr2_Chr06g0264801">
    <property type="protein sequence ID" value="CDS:HanXRQr2_Chr06g0264801.1"/>
    <property type="gene ID" value="HanXRQr2_Chr06g0264801"/>
</dbReference>
<evidence type="ECO:0000313" key="4">
    <source>
        <dbReference type="Proteomes" id="UP000215914"/>
    </source>
</evidence>